<evidence type="ECO:0000313" key="12">
    <source>
        <dbReference type="Proteomes" id="UP000770661"/>
    </source>
</evidence>
<dbReference type="OrthoDB" id="10071882at2759"/>
<evidence type="ECO:0000256" key="4">
    <source>
        <dbReference type="ARBA" id="ARBA00022737"/>
    </source>
</evidence>
<gene>
    <name evidence="11" type="primary">COL4A1</name>
    <name evidence="11" type="ORF">GWK47_018737</name>
</gene>
<keyword evidence="12" id="KW-1185">Reference proteome</keyword>
<dbReference type="InterPro" id="IPR036954">
    <property type="entry name" value="Collagen_IV_NC_sf"/>
</dbReference>
<keyword evidence="4" id="KW-0677">Repeat</keyword>
<feature type="region of interest" description="Disordered" evidence="9">
    <location>
        <begin position="189"/>
        <end position="256"/>
    </location>
</feature>
<sequence>MPKRASGSCLRKFSTMPYLFCNLNNVCDFSQRNDYSYWLSTAEPLPMMMTPIEGRDIKNYISKYAKERCMVCEAPSLVIAVHSQTLDIPDCPQGWDSLWIGYSFIMHTDSGAEGAGQSLISPGSCLEDFRSNPFIECTGHGRCNLFPSAFSYWLATIELEQQFQTPRQQTLKAGNLKSRVSRCNTCMRQRRGTILPPPETPPPEYRRDRDRDRYPAPRPAPGAYPPRRPAPGSYPAQRPPPGSYPREFDDRFFTRG</sequence>
<dbReference type="Proteomes" id="UP000770661">
    <property type="component" value="Unassembled WGS sequence"/>
</dbReference>
<proteinExistence type="predicted"/>
<dbReference type="SUPFAM" id="SSF56436">
    <property type="entry name" value="C-type lectin-like"/>
    <property type="match status" value="2"/>
</dbReference>
<dbReference type="Pfam" id="PF01413">
    <property type="entry name" value="C4"/>
    <property type="match status" value="2"/>
</dbReference>
<name>A0A8J4XQW9_CHIOP</name>
<dbReference type="GO" id="GO:0005201">
    <property type="term" value="F:extracellular matrix structural constituent"/>
    <property type="evidence" value="ECO:0007669"/>
    <property type="project" value="InterPro"/>
</dbReference>
<dbReference type="InterPro" id="IPR016187">
    <property type="entry name" value="CTDL_fold"/>
</dbReference>
<evidence type="ECO:0000256" key="9">
    <source>
        <dbReference type="SAM" id="MobiDB-lite"/>
    </source>
</evidence>
<feature type="compositionally biased region" description="Basic and acidic residues" evidence="9">
    <location>
        <begin position="204"/>
        <end position="215"/>
    </location>
</feature>
<comment type="subcellular location">
    <subcellularLocation>
        <location evidence="1">Secreted</location>
        <location evidence="1">Extracellular space</location>
        <location evidence="1">Extracellular matrix</location>
        <location evidence="1">Basement membrane</location>
    </subcellularLocation>
</comment>
<dbReference type="InterPro" id="IPR019326">
    <property type="entry name" value="NDNF"/>
</dbReference>
<evidence type="ECO:0000256" key="2">
    <source>
        <dbReference type="ARBA" id="ARBA00022525"/>
    </source>
</evidence>
<organism evidence="11 12">
    <name type="scientific">Chionoecetes opilio</name>
    <name type="common">Atlantic snow crab</name>
    <name type="synonym">Cancer opilio</name>
    <dbReference type="NCBI Taxonomy" id="41210"/>
    <lineage>
        <taxon>Eukaryota</taxon>
        <taxon>Metazoa</taxon>
        <taxon>Ecdysozoa</taxon>
        <taxon>Arthropoda</taxon>
        <taxon>Crustacea</taxon>
        <taxon>Multicrustacea</taxon>
        <taxon>Malacostraca</taxon>
        <taxon>Eumalacostraca</taxon>
        <taxon>Eucarida</taxon>
        <taxon>Decapoda</taxon>
        <taxon>Pleocyemata</taxon>
        <taxon>Brachyura</taxon>
        <taxon>Eubrachyura</taxon>
        <taxon>Majoidea</taxon>
        <taxon>Majidae</taxon>
        <taxon>Chionoecetes</taxon>
    </lineage>
</organism>
<keyword evidence="5" id="KW-0084">Basement membrane</keyword>
<keyword evidence="6 11" id="KW-0176">Collagen</keyword>
<dbReference type="Gene3D" id="2.170.240.10">
    <property type="entry name" value="Collagen IV, non-collagenous"/>
    <property type="match status" value="1"/>
</dbReference>
<accession>A0A8J4XQW9</accession>
<dbReference type="PANTHER" id="PTHR14619">
    <property type="entry name" value="NEURON-DERIVED NEUROTROPHIC FACTOR"/>
    <property type="match status" value="1"/>
</dbReference>
<dbReference type="SMART" id="SM00111">
    <property type="entry name" value="C4"/>
    <property type="match status" value="2"/>
</dbReference>
<dbReference type="PANTHER" id="PTHR14619:SF7">
    <property type="match status" value="1"/>
</dbReference>
<dbReference type="InterPro" id="IPR001442">
    <property type="entry name" value="Collagen_IV_NC"/>
</dbReference>
<keyword evidence="2" id="KW-0964">Secreted</keyword>
<feature type="domain" description="Collagen IV NC1" evidence="10">
    <location>
        <begin position="1"/>
        <end position="190"/>
    </location>
</feature>
<keyword evidence="3" id="KW-0272">Extracellular matrix</keyword>
<evidence type="ECO:0000256" key="8">
    <source>
        <dbReference type="ARBA" id="ARBA00064856"/>
    </source>
</evidence>
<dbReference type="GO" id="GO:0009792">
    <property type="term" value="P:embryo development ending in birth or egg hatching"/>
    <property type="evidence" value="ECO:0007669"/>
    <property type="project" value="UniProtKB-ARBA"/>
</dbReference>
<evidence type="ECO:0000256" key="6">
    <source>
        <dbReference type="ARBA" id="ARBA00023119"/>
    </source>
</evidence>
<dbReference type="GO" id="GO:0005581">
    <property type="term" value="C:collagen trimer"/>
    <property type="evidence" value="ECO:0007669"/>
    <property type="project" value="UniProtKB-KW"/>
</dbReference>
<evidence type="ECO:0000259" key="10">
    <source>
        <dbReference type="PROSITE" id="PS51403"/>
    </source>
</evidence>
<feature type="compositionally biased region" description="Basic and acidic residues" evidence="9">
    <location>
        <begin position="246"/>
        <end position="256"/>
    </location>
</feature>
<comment type="caution">
    <text evidence="11">The sequence shown here is derived from an EMBL/GenBank/DDBJ whole genome shotgun (WGS) entry which is preliminary data.</text>
</comment>
<keyword evidence="7" id="KW-1015">Disulfide bond</keyword>
<evidence type="ECO:0000313" key="11">
    <source>
        <dbReference type="EMBL" id="KAG0712328.1"/>
    </source>
</evidence>
<reference evidence="11" key="1">
    <citation type="submission" date="2020-07" db="EMBL/GenBank/DDBJ databases">
        <title>The High-quality genome of the commercially important snow crab, Chionoecetes opilio.</title>
        <authorList>
            <person name="Jeong J.-H."/>
            <person name="Ryu S."/>
        </authorList>
    </citation>
    <scope>NUCLEOTIDE SEQUENCE</scope>
    <source>
        <strain evidence="11">MADBK_172401_WGS</strain>
        <tissue evidence="11">Digestive gland</tissue>
    </source>
</reference>
<dbReference type="EMBL" id="JACEEZ010022542">
    <property type="protein sequence ID" value="KAG0712328.1"/>
    <property type="molecule type" value="Genomic_DNA"/>
</dbReference>
<evidence type="ECO:0000256" key="7">
    <source>
        <dbReference type="ARBA" id="ARBA00023157"/>
    </source>
</evidence>
<evidence type="ECO:0000256" key="3">
    <source>
        <dbReference type="ARBA" id="ARBA00022530"/>
    </source>
</evidence>
<feature type="compositionally biased region" description="Pro residues" evidence="9">
    <location>
        <begin position="216"/>
        <end position="229"/>
    </location>
</feature>
<evidence type="ECO:0000256" key="5">
    <source>
        <dbReference type="ARBA" id="ARBA00022869"/>
    </source>
</evidence>
<dbReference type="GO" id="GO:0005604">
    <property type="term" value="C:basement membrane"/>
    <property type="evidence" value="ECO:0007669"/>
    <property type="project" value="UniProtKB-SubCell"/>
</dbReference>
<protein>
    <submittedName>
        <fullName evidence="11">Collagen alpha-1(IV) chain</fullName>
    </submittedName>
</protein>
<dbReference type="AlphaFoldDB" id="A0A8J4XQW9"/>
<comment type="subunit">
    <text evidence="8">Trimers of two alpha 1(IV) and one alpha 2(IV) chain. Type IV collagen forms a mesh-like network linked through intermolecular interactions between 7S domains and between NC1 domains.</text>
</comment>
<dbReference type="PROSITE" id="PS51403">
    <property type="entry name" value="NC1_IV"/>
    <property type="match status" value="1"/>
</dbReference>
<dbReference type="FunFam" id="2.170.240.10:FF:000001">
    <property type="entry name" value="Collagen IV alpha 1 chain"/>
    <property type="match status" value="1"/>
</dbReference>
<evidence type="ECO:0000256" key="1">
    <source>
        <dbReference type="ARBA" id="ARBA00004302"/>
    </source>
</evidence>